<evidence type="ECO:0000313" key="1">
    <source>
        <dbReference type="EMBL" id="MBX29809.1"/>
    </source>
</evidence>
<sequence>MINYAENFSGSNFCFGQCTHARCRLSQRQSSNHYSKHGGYGQSSIGEMVSYKITSIPEKKSITTENNKVSCT</sequence>
<dbReference type="EMBL" id="GGEC01049325">
    <property type="protein sequence ID" value="MBX29809.1"/>
    <property type="molecule type" value="Transcribed_RNA"/>
</dbReference>
<organism evidence="1">
    <name type="scientific">Rhizophora mucronata</name>
    <name type="common">Asiatic mangrove</name>
    <dbReference type="NCBI Taxonomy" id="61149"/>
    <lineage>
        <taxon>Eukaryota</taxon>
        <taxon>Viridiplantae</taxon>
        <taxon>Streptophyta</taxon>
        <taxon>Embryophyta</taxon>
        <taxon>Tracheophyta</taxon>
        <taxon>Spermatophyta</taxon>
        <taxon>Magnoliopsida</taxon>
        <taxon>eudicotyledons</taxon>
        <taxon>Gunneridae</taxon>
        <taxon>Pentapetalae</taxon>
        <taxon>rosids</taxon>
        <taxon>fabids</taxon>
        <taxon>Malpighiales</taxon>
        <taxon>Rhizophoraceae</taxon>
        <taxon>Rhizophora</taxon>
    </lineage>
</organism>
<accession>A0A2P2MHW2</accession>
<reference evidence="1" key="1">
    <citation type="submission" date="2018-02" db="EMBL/GenBank/DDBJ databases">
        <title>Rhizophora mucronata_Transcriptome.</title>
        <authorList>
            <person name="Meera S.P."/>
            <person name="Sreeshan A."/>
            <person name="Augustine A."/>
        </authorList>
    </citation>
    <scope>NUCLEOTIDE SEQUENCE</scope>
    <source>
        <tissue evidence="1">Leaf</tissue>
    </source>
</reference>
<proteinExistence type="predicted"/>
<dbReference type="AlphaFoldDB" id="A0A2P2MHW2"/>
<name>A0A2P2MHW2_RHIMU</name>
<protein>
    <submittedName>
        <fullName evidence="1">Uncharacterized protein</fullName>
    </submittedName>
</protein>